<feature type="compositionally biased region" description="Gly residues" evidence="1">
    <location>
        <begin position="388"/>
        <end position="398"/>
    </location>
</feature>
<dbReference type="RefSeq" id="WP_380046626.1">
    <property type="nucleotide sequence ID" value="NZ_JBHLTC010000014.1"/>
</dbReference>
<evidence type="ECO:0000313" key="4">
    <source>
        <dbReference type="Proteomes" id="UP001589890"/>
    </source>
</evidence>
<dbReference type="Gene3D" id="3.40.50.1820">
    <property type="entry name" value="alpha/beta hydrolase"/>
    <property type="match status" value="1"/>
</dbReference>
<dbReference type="Pfam" id="PF06259">
    <property type="entry name" value="Abhydrolase_8"/>
    <property type="match status" value="1"/>
</dbReference>
<protein>
    <submittedName>
        <fullName evidence="3">Alpha/beta hydrolase</fullName>
    </submittedName>
</protein>
<dbReference type="GO" id="GO:0016787">
    <property type="term" value="F:hydrolase activity"/>
    <property type="evidence" value="ECO:0007669"/>
    <property type="project" value="UniProtKB-KW"/>
</dbReference>
<accession>A0ABV6QJL9</accession>
<reference evidence="3 4" key="1">
    <citation type="submission" date="2024-09" db="EMBL/GenBank/DDBJ databases">
        <authorList>
            <person name="Sun Q."/>
            <person name="Mori K."/>
        </authorList>
    </citation>
    <scope>NUCLEOTIDE SEQUENCE [LARGE SCALE GENOMIC DNA]</scope>
    <source>
        <strain evidence="3 4">CGMCC 1.15906</strain>
    </source>
</reference>
<dbReference type="Proteomes" id="UP001589890">
    <property type="component" value="Unassembled WGS sequence"/>
</dbReference>
<keyword evidence="4" id="KW-1185">Reference proteome</keyword>
<dbReference type="InterPro" id="IPR010427">
    <property type="entry name" value="DUF1023"/>
</dbReference>
<keyword evidence="3" id="KW-0378">Hydrolase</keyword>
<organism evidence="3 4">
    <name type="scientific">Kribbella deserti</name>
    <dbReference type="NCBI Taxonomy" id="1926257"/>
    <lineage>
        <taxon>Bacteria</taxon>
        <taxon>Bacillati</taxon>
        <taxon>Actinomycetota</taxon>
        <taxon>Actinomycetes</taxon>
        <taxon>Propionibacteriales</taxon>
        <taxon>Kribbellaceae</taxon>
        <taxon>Kribbella</taxon>
    </lineage>
</organism>
<gene>
    <name evidence="3" type="ORF">ACFFGN_12255</name>
</gene>
<feature type="region of interest" description="Disordered" evidence="1">
    <location>
        <begin position="384"/>
        <end position="422"/>
    </location>
</feature>
<feature type="compositionally biased region" description="Basic and acidic residues" evidence="1">
    <location>
        <begin position="404"/>
        <end position="422"/>
    </location>
</feature>
<evidence type="ECO:0000259" key="2">
    <source>
        <dbReference type="Pfam" id="PF06259"/>
    </source>
</evidence>
<dbReference type="InterPro" id="IPR029058">
    <property type="entry name" value="AB_hydrolase_fold"/>
</dbReference>
<sequence length="422" mass="45033">MTESERLERLHFRARNVAPEVAVWEARAYFAALDPAEAKALAQRYPGQVGSLDGVPAELRYYANRLTLDAERKRLSALLDPGKDERKRLATLEEMLTPTRELGVDESGRRVVVERYRQFLSVDPTGDGRAVEVLGDLDQARRVAVLVPGMGNDLESVRSQVDRAHAIKVESGPGTAAVLWMDYDSPGGVVEAASKQDAWDAISGLRRFQAGLDTELLPEASTTVIGHSYGTTVVGQAMLRGARFDRVVLTGSPGIDRGVSSAAELVPPGIQVFAARAPGDYVSYTQWHGPDPASFPDVIRLETGAGVRWHDQYYRPNSEALRNVGRVVRGDVAAVTTVGTTPAQETRVLPGVSWAGAVRGAAEPVSAVYDGVAAMRGVKAPAAMDASGAGGDGAGGDGAASRVIRPDGSRWGRDTRPEGPTR</sequence>
<name>A0ABV6QJL9_9ACTN</name>
<dbReference type="EMBL" id="JBHLTC010000014">
    <property type="protein sequence ID" value="MFC0624840.1"/>
    <property type="molecule type" value="Genomic_DNA"/>
</dbReference>
<feature type="domain" description="DUF1023" evidence="2">
    <location>
        <begin position="123"/>
        <end position="285"/>
    </location>
</feature>
<evidence type="ECO:0000313" key="3">
    <source>
        <dbReference type="EMBL" id="MFC0624840.1"/>
    </source>
</evidence>
<comment type="caution">
    <text evidence="3">The sequence shown here is derived from an EMBL/GenBank/DDBJ whole genome shotgun (WGS) entry which is preliminary data.</text>
</comment>
<evidence type="ECO:0000256" key="1">
    <source>
        <dbReference type="SAM" id="MobiDB-lite"/>
    </source>
</evidence>
<proteinExistence type="predicted"/>
<dbReference type="SUPFAM" id="SSF53474">
    <property type="entry name" value="alpha/beta-Hydrolases"/>
    <property type="match status" value="1"/>
</dbReference>